<proteinExistence type="predicted"/>
<organism evidence="1 2">
    <name type="scientific">Pacificimonas pallii</name>
    <dbReference type="NCBI Taxonomy" id="2827236"/>
    <lineage>
        <taxon>Bacteria</taxon>
        <taxon>Pseudomonadati</taxon>
        <taxon>Pseudomonadota</taxon>
        <taxon>Alphaproteobacteria</taxon>
        <taxon>Sphingomonadales</taxon>
        <taxon>Sphingosinicellaceae</taxon>
        <taxon>Pacificimonas</taxon>
    </lineage>
</organism>
<accession>A0ABS6SGZ6</accession>
<keyword evidence="1" id="KW-0456">Lyase</keyword>
<dbReference type="RefSeq" id="WP_218446504.1">
    <property type="nucleotide sequence ID" value="NZ_JAGSPA010000004.1"/>
</dbReference>
<dbReference type="Pfam" id="PF13714">
    <property type="entry name" value="PEP_mutase"/>
    <property type="match status" value="1"/>
</dbReference>
<dbReference type="EMBL" id="JAGSPA010000004">
    <property type="protein sequence ID" value="MBV7257669.1"/>
    <property type="molecule type" value="Genomic_DNA"/>
</dbReference>
<dbReference type="PANTHER" id="PTHR42905:SF16">
    <property type="entry name" value="CARBOXYPHOSPHONOENOLPYRUVATE PHOSPHONOMUTASE-LIKE PROTEIN (AFU_ORTHOLOGUE AFUA_5G07230)"/>
    <property type="match status" value="1"/>
</dbReference>
<dbReference type="Proteomes" id="UP000722336">
    <property type="component" value="Unassembled WGS sequence"/>
</dbReference>
<dbReference type="GO" id="GO:0016829">
    <property type="term" value="F:lyase activity"/>
    <property type="evidence" value="ECO:0007669"/>
    <property type="project" value="UniProtKB-KW"/>
</dbReference>
<sequence length="246" mass="25111">MTGFHDLHIKGEPLVLFNVWDAGSARAVAASGAAAIATGSAGVAMAQGFEDGENVPLDIVLANAKRVVAAVDVPVTIDFEGGYAKDGAALTDNVGRLVATGAAGMNFEDCVPGTADIYPADVQARRIQAARQASADLFINARTDVFLRSDPATHADHMEDALGRAAQYADAGADGFFIPGLADRALIARICAGTGLPVNVLWRPELGSAAKMAALGVARISYGSLPYRDAMAALEAAAKAALGGTS</sequence>
<evidence type="ECO:0000313" key="2">
    <source>
        <dbReference type="Proteomes" id="UP000722336"/>
    </source>
</evidence>
<dbReference type="CDD" id="cd00377">
    <property type="entry name" value="ICL_PEPM"/>
    <property type="match status" value="1"/>
</dbReference>
<reference evidence="1 2" key="1">
    <citation type="submission" date="2021-04" db="EMBL/GenBank/DDBJ databases">
        <authorList>
            <person name="Pira H."/>
            <person name="Risdian C."/>
            <person name="Wink J."/>
        </authorList>
    </citation>
    <scope>NUCLEOTIDE SEQUENCE [LARGE SCALE GENOMIC DNA]</scope>
    <source>
        <strain evidence="1 2">WHA3</strain>
    </source>
</reference>
<gene>
    <name evidence="1" type="ORF">KCG44_12825</name>
</gene>
<keyword evidence="2" id="KW-1185">Reference proteome</keyword>
<protein>
    <submittedName>
        <fullName evidence="1">Isocitrate lyase/phosphoenolpyruvate mutase family protein</fullName>
    </submittedName>
</protein>
<dbReference type="PANTHER" id="PTHR42905">
    <property type="entry name" value="PHOSPHOENOLPYRUVATE CARBOXYLASE"/>
    <property type="match status" value="1"/>
</dbReference>
<evidence type="ECO:0000313" key="1">
    <source>
        <dbReference type="EMBL" id="MBV7257669.1"/>
    </source>
</evidence>
<dbReference type="InterPro" id="IPR039556">
    <property type="entry name" value="ICL/PEPM"/>
</dbReference>
<name>A0ABS6SGZ6_9SPHN</name>
<comment type="caution">
    <text evidence="1">The sequence shown here is derived from an EMBL/GenBank/DDBJ whole genome shotgun (WGS) entry which is preliminary data.</text>
</comment>